<evidence type="ECO:0000256" key="4">
    <source>
        <dbReference type="ARBA" id="ARBA00022692"/>
    </source>
</evidence>
<feature type="transmembrane region" description="Helical" evidence="7">
    <location>
        <begin position="517"/>
        <end position="538"/>
    </location>
</feature>
<evidence type="ECO:0000256" key="6">
    <source>
        <dbReference type="ARBA" id="ARBA00023136"/>
    </source>
</evidence>
<keyword evidence="9" id="KW-1185">Reference proteome</keyword>
<comment type="similarity">
    <text evidence="2">Belongs to the SLC34A transporter family.</text>
</comment>
<evidence type="ECO:0000256" key="2">
    <source>
        <dbReference type="ARBA" id="ARBA00005808"/>
    </source>
</evidence>
<keyword evidence="3" id="KW-1003">Cell membrane</keyword>
<feature type="transmembrane region" description="Helical" evidence="7">
    <location>
        <begin position="87"/>
        <end position="105"/>
    </location>
</feature>
<dbReference type="PANTHER" id="PTHR10010">
    <property type="entry name" value="SOLUTE CARRIER FAMILY 34 SODIUM PHOSPHATE , MEMBER 2-RELATED"/>
    <property type="match status" value="1"/>
</dbReference>
<sequence length="646" mass="70155">MEGANSSSHGNRYRISNPDVNVNLDNLQHDQPGANSYTISSLQNDGRKNSALSNISDPWALGAAATAGDTFGKPWDEMTSREKQKRILVGVAKGIGLLICLYFFVCSLDCLSLGFRVLGGRTTGNIFRESTFLENPIVGVMVGILTTVLVQSSSTSTSIIVSMVAAEFLKVHVAVPIIMGANIGTSITNTIVSLTQVGDRNQFRRAFAGATVHDMFNWLTVICLLIIEVTTGYLEKVTGSIMDSLVDENSTSGGEIEILGVITKPFVNLIVQIDKKVLECWSNINCTDHDNSSLIKANCAKSSSKKLELTFLPMDGSPKYDIYQDDTTTSTTAVPSAFKECTFLFAKLGWGDTLAGAIILIGSLVVLCLCLIMIVKILNSVLQGQIAIVIKKTLNAKIPYVPWITGYLALVVGAVMTFLVQSSSVFTSALTPLVGIGVLSVERVYPLTLGSNIGTTTTALIASMAAEGDSFKPSMQIALCHLLFNLTGIALFYPIPFMRFPIRMAKFLGDTTAKYRWFAIVYMVLMFIALPGLFMGLSFAGTPYVIVAAAIICGTFLIVTGVNLLRVKKPSILPGFLKSWKWLPIWFRSLEPYDNIFSQIACCRKLKEKNQTHQPHTSSSEFEKVDMNNLNGNSSHGGNVNPGFVE</sequence>
<feature type="transmembrane region" description="Helical" evidence="7">
    <location>
        <begin position="400"/>
        <end position="420"/>
    </location>
</feature>
<protein>
    <recommendedName>
        <fullName evidence="10">Sodium-dependent phosphate transport protein 2B</fullName>
    </recommendedName>
</protein>
<dbReference type="EMBL" id="CAXLJM020000072">
    <property type="protein sequence ID" value="CAL8126774.1"/>
    <property type="molecule type" value="Genomic_DNA"/>
</dbReference>
<reference evidence="8 9" key="1">
    <citation type="submission" date="2024-08" db="EMBL/GenBank/DDBJ databases">
        <authorList>
            <person name="Cucini C."/>
            <person name="Frati F."/>
        </authorList>
    </citation>
    <scope>NUCLEOTIDE SEQUENCE [LARGE SCALE GENOMIC DNA]</scope>
</reference>
<comment type="subcellular location">
    <subcellularLocation>
        <location evidence="1">Apical cell membrane</location>
        <topology evidence="1">Multi-pass membrane protein</topology>
    </subcellularLocation>
</comment>
<evidence type="ECO:0000256" key="1">
    <source>
        <dbReference type="ARBA" id="ARBA00004424"/>
    </source>
</evidence>
<name>A0ABP1RFA6_9HEXA</name>
<keyword evidence="4 7" id="KW-0812">Transmembrane</keyword>
<keyword evidence="6 7" id="KW-0472">Membrane</keyword>
<gene>
    <name evidence="8" type="ORF">ODALV1_LOCUS21545</name>
</gene>
<evidence type="ECO:0000256" key="5">
    <source>
        <dbReference type="ARBA" id="ARBA00022989"/>
    </source>
</evidence>
<organism evidence="8 9">
    <name type="scientific">Orchesella dallaii</name>
    <dbReference type="NCBI Taxonomy" id="48710"/>
    <lineage>
        <taxon>Eukaryota</taxon>
        <taxon>Metazoa</taxon>
        <taxon>Ecdysozoa</taxon>
        <taxon>Arthropoda</taxon>
        <taxon>Hexapoda</taxon>
        <taxon>Collembola</taxon>
        <taxon>Entomobryomorpha</taxon>
        <taxon>Entomobryoidea</taxon>
        <taxon>Orchesellidae</taxon>
        <taxon>Orchesellinae</taxon>
        <taxon>Orchesella</taxon>
    </lineage>
</organism>
<dbReference type="PANTHER" id="PTHR10010:SF46">
    <property type="entry name" value="SODIUM-DEPENDENT PHOSPHATE TRANSPORT PROTEIN 2B"/>
    <property type="match status" value="1"/>
</dbReference>
<evidence type="ECO:0000313" key="8">
    <source>
        <dbReference type="EMBL" id="CAL8126774.1"/>
    </source>
</evidence>
<feature type="transmembrane region" description="Helical" evidence="7">
    <location>
        <begin position="544"/>
        <end position="565"/>
    </location>
</feature>
<accession>A0ABP1RFA6</accession>
<feature type="transmembrane region" description="Helical" evidence="7">
    <location>
        <begin position="354"/>
        <end position="379"/>
    </location>
</feature>
<evidence type="ECO:0008006" key="10">
    <source>
        <dbReference type="Google" id="ProtNLM"/>
    </source>
</evidence>
<dbReference type="NCBIfam" id="TIGR01013">
    <property type="entry name" value="2a58"/>
    <property type="match status" value="1"/>
</dbReference>
<dbReference type="Proteomes" id="UP001642540">
    <property type="component" value="Unassembled WGS sequence"/>
</dbReference>
<evidence type="ECO:0000256" key="3">
    <source>
        <dbReference type="ARBA" id="ARBA00022475"/>
    </source>
</evidence>
<feature type="transmembrane region" description="Helical" evidence="7">
    <location>
        <begin position="475"/>
        <end position="496"/>
    </location>
</feature>
<proteinExistence type="inferred from homology"/>
<feature type="transmembrane region" description="Helical" evidence="7">
    <location>
        <begin position="215"/>
        <end position="234"/>
    </location>
</feature>
<evidence type="ECO:0000256" key="7">
    <source>
        <dbReference type="SAM" id="Phobius"/>
    </source>
</evidence>
<feature type="transmembrane region" description="Helical" evidence="7">
    <location>
        <begin position="173"/>
        <end position="194"/>
    </location>
</feature>
<dbReference type="Pfam" id="PF02690">
    <property type="entry name" value="Na_Pi_cotrans"/>
    <property type="match status" value="2"/>
</dbReference>
<dbReference type="InterPro" id="IPR003841">
    <property type="entry name" value="Na/Pi_transpt"/>
</dbReference>
<evidence type="ECO:0000313" key="9">
    <source>
        <dbReference type="Proteomes" id="UP001642540"/>
    </source>
</evidence>
<keyword evidence="5 7" id="KW-1133">Transmembrane helix</keyword>
<comment type="caution">
    <text evidence="8">The sequence shown here is derived from an EMBL/GenBank/DDBJ whole genome shotgun (WGS) entry which is preliminary data.</text>
</comment>